<dbReference type="SUPFAM" id="SSF55826">
    <property type="entry name" value="YbaK/ProRS associated domain"/>
    <property type="match status" value="1"/>
</dbReference>
<dbReference type="GO" id="GO:0006412">
    <property type="term" value="P:translation"/>
    <property type="evidence" value="ECO:0007669"/>
    <property type="project" value="UniProtKB-KW"/>
</dbReference>
<name>A0A9X1QQQ3_9CORY</name>
<evidence type="ECO:0000313" key="7">
    <source>
        <dbReference type="Proteomes" id="UP001139336"/>
    </source>
</evidence>
<dbReference type="PANTHER" id="PTHR30411">
    <property type="entry name" value="CYTOPLASMIC PROTEIN"/>
    <property type="match status" value="1"/>
</dbReference>
<dbReference type="RefSeq" id="WP_236117860.1">
    <property type="nucleotide sequence ID" value="NZ_JAKGSI010000001.1"/>
</dbReference>
<dbReference type="NCBIfam" id="TIGR00011">
    <property type="entry name" value="YbaK_EbsC"/>
    <property type="match status" value="1"/>
</dbReference>
<proteinExistence type="inferred from homology"/>
<dbReference type="GO" id="GO:0016829">
    <property type="term" value="F:lyase activity"/>
    <property type="evidence" value="ECO:0007669"/>
    <property type="project" value="UniProtKB-KW"/>
</dbReference>
<gene>
    <name evidence="6" type="primary">ybaK</name>
    <name evidence="6" type="ORF">L1O03_02680</name>
</gene>
<evidence type="ECO:0000313" key="6">
    <source>
        <dbReference type="EMBL" id="MCF4006083.1"/>
    </source>
</evidence>
<protein>
    <recommendedName>
        <fullName evidence="4">Cys-tRNA(Pro)/Cys-tRNA(Cys) deacylase</fullName>
        <ecNumber evidence="4">4.2.-.-</ecNumber>
    </recommendedName>
</protein>
<dbReference type="AlphaFoldDB" id="A0A9X1QQQ3"/>
<evidence type="ECO:0000259" key="5">
    <source>
        <dbReference type="Pfam" id="PF04073"/>
    </source>
</evidence>
<keyword evidence="7" id="KW-1185">Reference proteome</keyword>
<dbReference type="Proteomes" id="UP001139336">
    <property type="component" value="Unassembled WGS sequence"/>
</dbReference>
<dbReference type="InterPro" id="IPR004369">
    <property type="entry name" value="Prolyl-tRNA_editing_YbaK/EbsC"/>
</dbReference>
<dbReference type="InterPro" id="IPR007214">
    <property type="entry name" value="YbaK/aa-tRNA-synth-assoc-dom"/>
</dbReference>
<dbReference type="GO" id="GO:0002161">
    <property type="term" value="F:aminoacyl-tRNA deacylase activity"/>
    <property type="evidence" value="ECO:0007669"/>
    <property type="project" value="InterPro"/>
</dbReference>
<dbReference type="Pfam" id="PF04073">
    <property type="entry name" value="tRNA_edit"/>
    <property type="match status" value="1"/>
</dbReference>
<accession>A0A9X1QQQ3</accession>
<dbReference type="EC" id="4.2.-.-" evidence="4"/>
<feature type="domain" description="YbaK/aminoacyl-tRNA synthetase-associated" evidence="5">
    <location>
        <begin position="38"/>
        <end position="154"/>
    </location>
</feature>
<evidence type="ECO:0000256" key="3">
    <source>
        <dbReference type="ARBA" id="ARBA00023239"/>
    </source>
</evidence>
<dbReference type="PANTHER" id="PTHR30411:SF0">
    <property type="entry name" value="CYS-TRNA(PRO)_CYS-TRNA(CYS) DEACYLASE YBAK"/>
    <property type="match status" value="1"/>
</dbReference>
<organism evidence="6 7">
    <name type="scientific">Corynebacterium uropygiale</name>
    <dbReference type="NCBI Taxonomy" id="1775911"/>
    <lineage>
        <taxon>Bacteria</taxon>
        <taxon>Bacillati</taxon>
        <taxon>Actinomycetota</taxon>
        <taxon>Actinomycetes</taxon>
        <taxon>Mycobacteriales</taxon>
        <taxon>Corynebacteriaceae</taxon>
        <taxon>Corynebacterium</taxon>
    </lineage>
</organism>
<comment type="similarity">
    <text evidence="1 4">Belongs to the prolyl-tRNA editing family. YbaK/EbsC subfamily.</text>
</comment>
<keyword evidence="2 4" id="KW-0648">Protein biosynthesis</keyword>
<evidence type="ECO:0000256" key="4">
    <source>
        <dbReference type="PIRNR" id="PIRNR006181"/>
    </source>
</evidence>
<dbReference type="InterPro" id="IPR036754">
    <property type="entry name" value="YbaK/aa-tRNA-synt-asso_dom_sf"/>
</dbReference>
<dbReference type="Gene3D" id="3.90.960.10">
    <property type="entry name" value="YbaK/aminoacyl-tRNA synthetase-associated domain"/>
    <property type="match status" value="1"/>
</dbReference>
<evidence type="ECO:0000256" key="1">
    <source>
        <dbReference type="ARBA" id="ARBA00009798"/>
    </source>
</evidence>
<sequence>MAKKKKVSASTPALRLLSERGIPHEIETFDGGTAHFGENAAAQLDVDPAFLLKTLVVDLHPQRPGRTLGVCCVPVHHTLSLKKAAKAFGVSHAEMAAPAAAQRSSGYVPGGISPIAQKNPLPTLIDASVEGAERVWVSGGKRGVDVSLSAADLAAATDGQFADVRHEEARPHR</sequence>
<dbReference type="EMBL" id="JAKGSI010000001">
    <property type="protein sequence ID" value="MCF4006083.1"/>
    <property type="molecule type" value="Genomic_DNA"/>
</dbReference>
<evidence type="ECO:0000256" key="2">
    <source>
        <dbReference type="ARBA" id="ARBA00022917"/>
    </source>
</evidence>
<dbReference type="PIRSF" id="PIRSF006181">
    <property type="entry name" value="EbsC_YbaK"/>
    <property type="match status" value="1"/>
</dbReference>
<reference evidence="6" key="1">
    <citation type="submission" date="2022-01" db="EMBL/GenBank/DDBJ databases">
        <title>Corynebacterium sp. nov isolated from isolated from the feces of the greater white-fronted geese (Anser albifrons) at Poyang Lake, PR China.</title>
        <authorList>
            <person name="Liu Q."/>
        </authorList>
    </citation>
    <scope>NUCLEOTIDE SEQUENCE</scope>
    <source>
        <strain evidence="6">JCM 32435</strain>
    </source>
</reference>
<keyword evidence="3 4" id="KW-0456">Lyase</keyword>
<comment type="caution">
    <text evidence="6">The sequence shown here is derived from an EMBL/GenBank/DDBJ whole genome shotgun (WGS) entry which is preliminary data.</text>
</comment>